<name>A0A543G3V4_9FLAO</name>
<evidence type="ECO:0000256" key="1">
    <source>
        <dbReference type="SAM" id="SignalP"/>
    </source>
</evidence>
<keyword evidence="1" id="KW-0732">Signal</keyword>
<feature type="domain" description="Outer membrane protein beta-barrel" evidence="2">
    <location>
        <begin position="47"/>
        <end position="159"/>
    </location>
</feature>
<evidence type="ECO:0000259" key="2">
    <source>
        <dbReference type="Pfam" id="PF13568"/>
    </source>
</evidence>
<organism evidence="3 4">
    <name type="scientific">Flavobacterium branchiophilum</name>
    <dbReference type="NCBI Taxonomy" id="55197"/>
    <lineage>
        <taxon>Bacteria</taxon>
        <taxon>Pseudomonadati</taxon>
        <taxon>Bacteroidota</taxon>
        <taxon>Flavobacteriia</taxon>
        <taxon>Flavobacteriales</taxon>
        <taxon>Flavobacteriaceae</taxon>
        <taxon>Flavobacterium</taxon>
    </lineage>
</organism>
<dbReference type="EMBL" id="VFPJ01000001">
    <property type="protein sequence ID" value="TQM40761.1"/>
    <property type="molecule type" value="Genomic_DNA"/>
</dbReference>
<accession>A0A543G3V4</accession>
<dbReference type="InterPro" id="IPR011250">
    <property type="entry name" value="OMP/PagP_B-barrel"/>
</dbReference>
<sequence>MLIKKTLLLSLCITGTLSTAQNKKTVVNPKGQWYFGIEMGSNTILGYKLNEPKNSFQSGFISEYFLNDKFSITARFKYIKTGVSFTNGYKPEYGHFDGSVICIPINAHFNLNSNIDSKFYPSAKLGLAWNHETESNYTYTNDYAKSYLNINLGIGLNYMIDKKYIVYTDVEGYFFGGYKGSSETFIFKRNYYTQNILINFGIKRVVFGKKQ</sequence>
<dbReference type="Gene3D" id="2.40.160.20">
    <property type="match status" value="1"/>
</dbReference>
<protein>
    <submittedName>
        <fullName evidence="3">Outer membrane protein with beta-barrel domain</fullName>
    </submittedName>
</protein>
<gene>
    <name evidence="3" type="ORF">BC670_1671</name>
</gene>
<evidence type="ECO:0000313" key="3">
    <source>
        <dbReference type="EMBL" id="TQM40761.1"/>
    </source>
</evidence>
<feature type="chain" id="PRO_5022037761" evidence="1">
    <location>
        <begin position="21"/>
        <end position="211"/>
    </location>
</feature>
<dbReference type="SUPFAM" id="SSF56925">
    <property type="entry name" value="OMPA-like"/>
    <property type="match status" value="1"/>
</dbReference>
<evidence type="ECO:0000313" key="4">
    <source>
        <dbReference type="Proteomes" id="UP000320773"/>
    </source>
</evidence>
<reference evidence="3 4" key="1">
    <citation type="submission" date="2019-06" db="EMBL/GenBank/DDBJ databases">
        <title>Genomic Encyclopedia of Archaeal and Bacterial Type Strains, Phase II (KMG-II): from individual species to whole genera.</title>
        <authorList>
            <person name="Goeker M."/>
        </authorList>
    </citation>
    <scope>NUCLEOTIDE SEQUENCE [LARGE SCALE GENOMIC DNA]</scope>
    <source>
        <strain evidence="3 4">DSM 24789</strain>
    </source>
</reference>
<proteinExistence type="predicted"/>
<dbReference type="RefSeq" id="WP_089079421.1">
    <property type="nucleotide sequence ID" value="NZ_VFPJ01000001.1"/>
</dbReference>
<dbReference type="InterPro" id="IPR025665">
    <property type="entry name" value="Beta-barrel_OMP_2"/>
</dbReference>
<dbReference type="Proteomes" id="UP000320773">
    <property type="component" value="Unassembled WGS sequence"/>
</dbReference>
<dbReference type="Pfam" id="PF13568">
    <property type="entry name" value="OMP_b-brl_2"/>
    <property type="match status" value="1"/>
</dbReference>
<feature type="signal peptide" evidence="1">
    <location>
        <begin position="1"/>
        <end position="20"/>
    </location>
</feature>
<comment type="caution">
    <text evidence="3">The sequence shown here is derived from an EMBL/GenBank/DDBJ whole genome shotgun (WGS) entry which is preliminary data.</text>
</comment>
<dbReference type="AlphaFoldDB" id="A0A543G3V4"/>